<dbReference type="AlphaFoldDB" id="A0A1W1BEZ1"/>
<evidence type="ECO:0000259" key="1">
    <source>
        <dbReference type="PROSITE" id="PS51202"/>
    </source>
</evidence>
<dbReference type="SUPFAM" id="SSF51735">
    <property type="entry name" value="NAD(P)-binding Rossmann-fold domains"/>
    <property type="match status" value="1"/>
</dbReference>
<keyword evidence="2" id="KW-0406">Ion transport</keyword>
<organism evidence="2">
    <name type="scientific">hydrothermal vent metagenome</name>
    <dbReference type="NCBI Taxonomy" id="652676"/>
    <lineage>
        <taxon>unclassified sequences</taxon>
        <taxon>metagenomes</taxon>
        <taxon>ecological metagenomes</taxon>
    </lineage>
</organism>
<dbReference type="GO" id="GO:0006813">
    <property type="term" value="P:potassium ion transport"/>
    <property type="evidence" value="ECO:0007669"/>
    <property type="project" value="InterPro"/>
</dbReference>
<dbReference type="Pfam" id="PF02080">
    <property type="entry name" value="TrkA_C"/>
    <property type="match status" value="1"/>
</dbReference>
<sequence length="237" mass="26583">MTKRAFLFGYGRHGRAIADGLKMEHFRVVILESEEINLDVAKDDGFLDTTLIDVTKDSQLEALNIEDDDKVICVMDDEHLNVFLTLSLRSIYENCFLLSISDSIHTTQKLKKAGANRVISLYEVSANRIHNILKRPTATQLLDGFVTNHSDISFKEMTIPAGSMLDGKMADDINFGEHRVLLIGMIDEELSHGFLFITAGVEHKIDAGDTIVCIGDDEDLKEFEKSVVNRPKVEELI</sequence>
<dbReference type="InterPro" id="IPR036721">
    <property type="entry name" value="RCK_C_sf"/>
</dbReference>
<feature type="domain" description="RCK C-terminal" evidence="1">
    <location>
        <begin position="142"/>
        <end position="229"/>
    </location>
</feature>
<accession>A0A1W1BEZ1</accession>
<dbReference type="PANTHER" id="PTHR43833:SF9">
    <property type="entry name" value="POTASSIUM CHANNEL PROTEIN YUGO-RELATED"/>
    <property type="match status" value="1"/>
</dbReference>
<dbReference type="EMBL" id="FPHC01000024">
    <property type="protein sequence ID" value="SFV52072.1"/>
    <property type="molecule type" value="Genomic_DNA"/>
</dbReference>
<name>A0A1W1BEZ1_9ZZZZ</name>
<protein>
    <submittedName>
        <fullName evidence="2">Potassium channel protein</fullName>
    </submittedName>
</protein>
<proteinExistence type="predicted"/>
<dbReference type="Gene3D" id="3.40.50.720">
    <property type="entry name" value="NAD(P)-binding Rossmann-like Domain"/>
    <property type="match status" value="1"/>
</dbReference>
<dbReference type="PANTHER" id="PTHR43833">
    <property type="entry name" value="POTASSIUM CHANNEL PROTEIN 2-RELATED-RELATED"/>
    <property type="match status" value="1"/>
</dbReference>
<gene>
    <name evidence="2" type="ORF">MNB_SV-6-1348</name>
</gene>
<keyword evidence="2" id="KW-0407">Ion channel</keyword>
<dbReference type="Pfam" id="PF02254">
    <property type="entry name" value="TrkA_N"/>
    <property type="match status" value="1"/>
</dbReference>
<dbReference type="GO" id="GO:0008324">
    <property type="term" value="F:monoatomic cation transmembrane transporter activity"/>
    <property type="evidence" value="ECO:0007669"/>
    <property type="project" value="InterPro"/>
</dbReference>
<dbReference type="InterPro" id="IPR050721">
    <property type="entry name" value="Trk_Ktr_HKT_K-transport"/>
</dbReference>
<reference evidence="2" key="1">
    <citation type="submission" date="2016-10" db="EMBL/GenBank/DDBJ databases">
        <authorList>
            <person name="de Groot N.N."/>
        </authorList>
    </citation>
    <scope>NUCLEOTIDE SEQUENCE</scope>
</reference>
<keyword evidence="2" id="KW-0813">Transport</keyword>
<dbReference type="InterPro" id="IPR003148">
    <property type="entry name" value="RCK_N"/>
</dbReference>
<dbReference type="Gene3D" id="3.30.70.1450">
    <property type="entry name" value="Regulator of K+ conductance, C-terminal domain"/>
    <property type="match status" value="1"/>
</dbReference>
<evidence type="ECO:0000313" key="2">
    <source>
        <dbReference type="EMBL" id="SFV52072.1"/>
    </source>
</evidence>
<dbReference type="SUPFAM" id="SSF116726">
    <property type="entry name" value="TrkA C-terminal domain-like"/>
    <property type="match status" value="1"/>
</dbReference>
<dbReference type="InterPro" id="IPR006037">
    <property type="entry name" value="RCK_C"/>
</dbReference>
<dbReference type="InterPro" id="IPR036291">
    <property type="entry name" value="NAD(P)-bd_dom_sf"/>
</dbReference>
<dbReference type="PROSITE" id="PS51202">
    <property type="entry name" value="RCK_C"/>
    <property type="match status" value="1"/>
</dbReference>